<name>A0ABW3UX99_9BACL</name>
<reference evidence="3" key="1">
    <citation type="journal article" date="2019" name="Int. J. Syst. Evol. Microbiol.">
        <title>The Global Catalogue of Microorganisms (GCM) 10K type strain sequencing project: providing services to taxonomists for standard genome sequencing and annotation.</title>
        <authorList>
            <consortium name="The Broad Institute Genomics Platform"/>
            <consortium name="The Broad Institute Genome Sequencing Center for Infectious Disease"/>
            <person name="Wu L."/>
            <person name="Ma J."/>
        </authorList>
    </citation>
    <scope>NUCLEOTIDE SEQUENCE [LARGE SCALE GENOMIC DNA]</scope>
    <source>
        <strain evidence="3">CCUG 53270</strain>
    </source>
</reference>
<protein>
    <submittedName>
        <fullName evidence="2">SGNH/GDSL hydrolase family protein</fullName>
    </submittedName>
</protein>
<dbReference type="InterPro" id="IPR013830">
    <property type="entry name" value="SGNH_hydro"/>
</dbReference>
<dbReference type="EMBL" id="JBHTLU010000065">
    <property type="protein sequence ID" value="MFD1225513.1"/>
    <property type="molecule type" value="Genomic_DNA"/>
</dbReference>
<dbReference type="Pfam" id="PF13472">
    <property type="entry name" value="Lipase_GDSL_2"/>
    <property type="match status" value="1"/>
</dbReference>
<dbReference type="GO" id="GO:0016787">
    <property type="term" value="F:hydrolase activity"/>
    <property type="evidence" value="ECO:0007669"/>
    <property type="project" value="UniProtKB-KW"/>
</dbReference>
<accession>A0ABW3UX99</accession>
<dbReference type="RefSeq" id="WP_345585086.1">
    <property type="nucleotide sequence ID" value="NZ_BAABJG010000002.1"/>
</dbReference>
<feature type="domain" description="SGNH hydrolase-type esterase" evidence="1">
    <location>
        <begin position="188"/>
        <end position="360"/>
    </location>
</feature>
<dbReference type="InterPro" id="IPR036514">
    <property type="entry name" value="SGNH_hydro_sf"/>
</dbReference>
<comment type="caution">
    <text evidence="2">The sequence shown here is derived from an EMBL/GenBank/DDBJ whole genome shotgun (WGS) entry which is preliminary data.</text>
</comment>
<dbReference type="Gene3D" id="3.40.50.1110">
    <property type="entry name" value="SGNH hydrolase"/>
    <property type="match status" value="1"/>
</dbReference>
<sequence>MIIKKPGSGSVDLPNRNVVIKFGEENGAPTFNGKPIGGSSQNQTVLNDLSDIGGVLGYKGMPVSNGGSGSGSTNLIIGGDVKFSVDFVAKTISYTTWNLFTSKSIFTLNQGSKTFTTELGSGTFYFVCYKSNNIELVTAANIGAYTGYVVFGVSGTTVYPFSYPLNQIGIRGGSFPNRKDLAIGEWTLIGDSITFGGGQAFVTEVFPVPVVTNLAVNGKRMSGGSGMWKDKDIVTATTELCTIMGGTNDEGGKVAMGAIQPVGSAFDTNTYVGAYQVLIEGLLAKNPKMIIILITPSRAWTDNTGETERTGMQDYADMVKEIGKFYCLPVVDLYNEMGLNRLTQSTYLSDGLHPNDAGKRRISSLVIGAIRRYWMHA</sequence>
<gene>
    <name evidence="2" type="ORF">ACFQ4B_36095</name>
</gene>
<dbReference type="Proteomes" id="UP001597180">
    <property type="component" value="Unassembled WGS sequence"/>
</dbReference>
<keyword evidence="3" id="KW-1185">Reference proteome</keyword>
<organism evidence="2 3">
    <name type="scientific">Paenibacillus vulneris</name>
    <dbReference type="NCBI Taxonomy" id="1133364"/>
    <lineage>
        <taxon>Bacteria</taxon>
        <taxon>Bacillati</taxon>
        <taxon>Bacillota</taxon>
        <taxon>Bacilli</taxon>
        <taxon>Bacillales</taxon>
        <taxon>Paenibacillaceae</taxon>
        <taxon>Paenibacillus</taxon>
    </lineage>
</organism>
<dbReference type="CDD" id="cd00229">
    <property type="entry name" value="SGNH_hydrolase"/>
    <property type="match status" value="1"/>
</dbReference>
<evidence type="ECO:0000313" key="3">
    <source>
        <dbReference type="Proteomes" id="UP001597180"/>
    </source>
</evidence>
<evidence type="ECO:0000313" key="2">
    <source>
        <dbReference type="EMBL" id="MFD1225513.1"/>
    </source>
</evidence>
<proteinExistence type="predicted"/>
<keyword evidence="2" id="KW-0378">Hydrolase</keyword>
<evidence type="ECO:0000259" key="1">
    <source>
        <dbReference type="Pfam" id="PF13472"/>
    </source>
</evidence>
<dbReference type="SUPFAM" id="SSF52266">
    <property type="entry name" value="SGNH hydrolase"/>
    <property type="match status" value="1"/>
</dbReference>